<evidence type="ECO:0000313" key="2">
    <source>
        <dbReference type="Proteomes" id="UP001230268"/>
    </source>
</evidence>
<gene>
    <name evidence="1" type="ORF">BgAZ_404980</name>
</gene>
<accession>A0AAD8LJA0</accession>
<dbReference type="AlphaFoldDB" id="A0AAD8LJA0"/>
<organism evidence="1 2">
    <name type="scientific">Babesia gibsoni</name>
    <dbReference type="NCBI Taxonomy" id="33632"/>
    <lineage>
        <taxon>Eukaryota</taxon>
        <taxon>Sar</taxon>
        <taxon>Alveolata</taxon>
        <taxon>Apicomplexa</taxon>
        <taxon>Aconoidasida</taxon>
        <taxon>Piroplasmida</taxon>
        <taxon>Babesiidae</taxon>
        <taxon>Babesia</taxon>
    </lineage>
</organism>
<keyword evidence="2" id="KW-1185">Reference proteome</keyword>
<dbReference type="Proteomes" id="UP001230268">
    <property type="component" value="Unassembled WGS sequence"/>
</dbReference>
<evidence type="ECO:0000313" key="1">
    <source>
        <dbReference type="EMBL" id="KAK1442468.1"/>
    </source>
</evidence>
<dbReference type="EMBL" id="JAVEPI010000004">
    <property type="protein sequence ID" value="KAK1442468.1"/>
    <property type="molecule type" value="Genomic_DNA"/>
</dbReference>
<protein>
    <submittedName>
        <fullName evidence="1">Uncharacterized protein</fullName>
    </submittedName>
</protein>
<comment type="caution">
    <text evidence="1">The sequence shown here is derived from an EMBL/GenBank/DDBJ whole genome shotgun (WGS) entry which is preliminary data.</text>
</comment>
<name>A0AAD8LJA0_BABGI</name>
<reference evidence="1" key="1">
    <citation type="submission" date="2023-08" db="EMBL/GenBank/DDBJ databases">
        <title>Draft sequence of the Babesia gibsoni genome.</title>
        <authorList>
            <person name="Yamagishi J.Y."/>
            <person name="Xuan X.X."/>
        </authorList>
    </citation>
    <scope>NUCLEOTIDE SEQUENCE</scope>
    <source>
        <strain evidence="1">Azabu</strain>
    </source>
</reference>
<sequence>MDTPSRFASFHLKDGELRNRRAIYVRAPGSSSESDLDHNVESVDIAAPEGTDPILLRNILHCFHFLDTKDRAYINSREAEEYITQVKEQNPELFDLMYNVLQVVKESHGDDTIAKDLFIRICEESLHKLEPNNTSPISRLRLDNNPLTDYFNALKVGGQEYLNEEPPCEPMLAPSGEEEKGVSTPISQDSTPICSVQEQAESVGNSDVSDISVECTFTPMINKCPDANRMSSSSATILKQEIEEIHRFKCYPSVTSGMNEYIVFHFNRHNEWPRTLRSLKDYDS</sequence>
<proteinExistence type="predicted"/>